<evidence type="ECO:0000256" key="2">
    <source>
        <dbReference type="ARBA" id="ARBA00022679"/>
    </source>
</evidence>
<dbReference type="AlphaFoldDB" id="A0A7X2P2H2"/>
<dbReference type="Gene3D" id="3.40.50.10350">
    <property type="entry name" value="Glycerate kinase, domain 1"/>
    <property type="match status" value="1"/>
</dbReference>
<name>A0A7X2P2H2_9FIRM</name>
<gene>
    <name evidence="5" type="ORF">FYJ57_05410</name>
</gene>
<comment type="caution">
    <text evidence="5">The sequence shown here is derived from an EMBL/GenBank/DDBJ whole genome shotgun (WGS) entry which is preliminary data.</text>
</comment>
<dbReference type="GO" id="GO:0031388">
    <property type="term" value="P:organic acid phosphorylation"/>
    <property type="evidence" value="ECO:0007669"/>
    <property type="project" value="UniProtKB-UniRule"/>
</dbReference>
<dbReference type="GO" id="GO:0008887">
    <property type="term" value="F:glycerate kinase activity"/>
    <property type="evidence" value="ECO:0007669"/>
    <property type="project" value="UniProtKB-UniRule"/>
</dbReference>
<dbReference type="Proteomes" id="UP000440513">
    <property type="component" value="Unassembled WGS sequence"/>
</dbReference>
<dbReference type="Gene3D" id="3.90.1510.10">
    <property type="entry name" value="Glycerate kinase, domain 2"/>
    <property type="match status" value="1"/>
</dbReference>
<keyword evidence="3 4" id="KW-0418">Kinase</keyword>
<keyword evidence="2 4" id="KW-0808">Transferase</keyword>
<proteinExistence type="inferred from homology"/>
<dbReference type="RefSeq" id="WP_154431884.1">
    <property type="nucleotide sequence ID" value="NZ_JBQHQP010000010.1"/>
</dbReference>
<comment type="similarity">
    <text evidence="1 4">Belongs to the glycerate kinase type-1 family.</text>
</comment>
<dbReference type="SUPFAM" id="SSF110738">
    <property type="entry name" value="Glycerate kinase I"/>
    <property type="match status" value="1"/>
</dbReference>
<dbReference type="InterPro" id="IPR036129">
    <property type="entry name" value="Glycerate_kinase_sf"/>
</dbReference>
<sequence length="381" mass="40524">MKVVIAIDSFKGSISSPDAGAAIREGIHRVFPDAEVFVRPLADGGEGTVEALAIGMHGRIRTVTVTGPLGTPVEAVYGILDDSKTAIIEMSAAAGITLVDEPNRNPLYTTTYGVGELIRDAIINGCRNFIVGIGGSATNDGGIGMLQALGYEFRDNNGQPVPFGANGLSKIATIHDTHVLPDLKDCHFKIACDVTNPLCGPQGCSAIFGPQKGATPDMIRQMDQWLTTYANITREKYPNADPDHPGTGAAGGLGFAFLSYTNAILQSGIQIILEETRLESWIKDADIVITGEGRLDGQTIMGKAPIGVAAIAKKYNKTVLAFSGCTTPEASLCNQHGIDAFFPILHTITTLEEAMTPETTRQNLTDTTEQVFRLIQAVQIH</sequence>
<dbReference type="Pfam" id="PF02595">
    <property type="entry name" value="Gly_kinase"/>
    <property type="match status" value="1"/>
</dbReference>
<organism evidence="5 6">
    <name type="scientific">Oliverpabstia intestinalis</name>
    <dbReference type="NCBI Taxonomy" id="2606633"/>
    <lineage>
        <taxon>Bacteria</taxon>
        <taxon>Bacillati</taxon>
        <taxon>Bacillota</taxon>
        <taxon>Clostridia</taxon>
        <taxon>Lachnospirales</taxon>
        <taxon>Lachnospiraceae</taxon>
        <taxon>Oliverpabstia</taxon>
    </lineage>
</organism>
<dbReference type="InterPro" id="IPR018197">
    <property type="entry name" value="Glycerate_kinase_RE-like"/>
</dbReference>
<dbReference type="InterPro" id="IPR018193">
    <property type="entry name" value="Glyc_kinase_flavodox-like_fold"/>
</dbReference>
<dbReference type="EMBL" id="VUMS01000008">
    <property type="protein sequence ID" value="MST66176.1"/>
    <property type="molecule type" value="Genomic_DNA"/>
</dbReference>
<evidence type="ECO:0000256" key="3">
    <source>
        <dbReference type="ARBA" id="ARBA00022777"/>
    </source>
</evidence>
<evidence type="ECO:0000256" key="1">
    <source>
        <dbReference type="ARBA" id="ARBA00006284"/>
    </source>
</evidence>
<evidence type="ECO:0000256" key="4">
    <source>
        <dbReference type="PIRNR" id="PIRNR006078"/>
    </source>
</evidence>
<evidence type="ECO:0000313" key="5">
    <source>
        <dbReference type="EMBL" id="MST66176.1"/>
    </source>
</evidence>
<dbReference type="NCBIfam" id="TIGR00045">
    <property type="entry name" value="glycerate kinase"/>
    <property type="match status" value="1"/>
</dbReference>
<protein>
    <submittedName>
        <fullName evidence="5">Glycerate kinase</fullName>
    </submittedName>
</protein>
<evidence type="ECO:0000313" key="6">
    <source>
        <dbReference type="Proteomes" id="UP000440513"/>
    </source>
</evidence>
<reference evidence="5 6" key="1">
    <citation type="submission" date="2019-08" db="EMBL/GenBank/DDBJ databases">
        <title>In-depth cultivation of the pig gut microbiome towards novel bacterial diversity and tailored functional studies.</title>
        <authorList>
            <person name="Wylensek D."/>
            <person name="Hitch T.C.A."/>
            <person name="Clavel T."/>
        </authorList>
    </citation>
    <scope>NUCLEOTIDE SEQUENCE [LARGE SCALE GENOMIC DNA]</scope>
    <source>
        <strain evidence="5 6">BSM-380-WT-5A</strain>
    </source>
</reference>
<dbReference type="PANTHER" id="PTHR21599:SF0">
    <property type="entry name" value="GLYCERATE KINASE"/>
    <property type="match status" value="1"/>
</dbReference>
<keyword evidence="6" id="KW-1185">Reference proteome</keyword>
<accession>A0A7X2P2H2</accession>
<dbReference type="PANTHER" id="PTHR21599">
    <property type="entry name" value="GLYCERATE KINASE"/>
    <property type="match status" value="1"/>
</dbReference>
<dbReference type="PIRSF" id="PIRSF006078">
    <property type="entry name" value="GlxK"/>
    <property type="match status" value="1"/>
</dbReference>
<dbReference type="InterPro" id="IPR004381">
    <property type="entry name" value="Glycerate_kinase"/>
</dbReference>